<dbReference type="EMBL" id="JAINUF010000046">
    <property type="protein sequence ID" value="KAJ8332088.1"/>
    <property type="molecule type" value="Genomic_DNA"/>
</dbReference>
<dbReference type="Proteomes" id="UP001152622">
    <property type="component" value="Unassembled WGS sequence"/>
</dbReference>
<feature type="compositionally biased region" description="Polar residues" evidence="1">
    <location>
        <begin position="15"/>
        <end position="25"/>
    </location>
</feature>
<gene>
    <name evidence="2" type="ORF">SKAU_G00429480</name>
</gene>
<feature type="region of interest" description="Disordered" evidence="1">
    <location>
        <begin position="1"/>
        <end position="87"/>
    </location>
</feature>
<dbReference type="AlphaFoldDB" id="A0A9Q1E4K1"/>
<reference evidence="2" key="1">
    <citation type="journal article" date="2023" name="Science">
        <title>Genome structures resolve the early diversification of teleost fishes.</title>
        <authorList>
            <person name="Parey E."/>
            <person name="Louis A."/>
            <person name="Montfort J."/>
            <person name="Bouchez O."/>
            <person name="Roques C."/>
            <person name="Iampietro C."/>
            <person name="Lluch J."/>
            <person name="Castinel A."/>
            <person name="Donnadieu C."/>
            <person name="Desvignes T."/>
            <person name="Floi Bucao C."/>
            <person name="Jouanno E."/>
            <person name="Wen M."/>
            <person name="Mejri S."/>
            <person name="Dirks R."/>
            <person name="Jansen H."/>
            <person name="Henkel C."/>
            <person name="Chen W.J."/>
            <person name="Zahm M."/>
            <person name="Cabau C."/>
            <person name="Klopp C."/>
            <person name="Thompson A.W."/>
            <person name="Robinson-Rechavi M."/>
            <person name="Braasch I."/>
            <person name="Lecointre G."/>
            <person name="Bobe J."/>
            <person name="Postlethwait J.H."/>
            <person name="Berthelot C."/>
            <person name="Roest Crollius H."/>
            <person name="Guiguen Y."/>
        </authorList>
    </citation>
    <scope>NUCLEOTIDE SEQUENCE</scope>
    <source>
        <strain evidence="2">WJC10195</strain>
    </source>
</reference>
<keyword evidence="3" id="KW-1185">Reference proteome</keyword>
<evidence type="ECO:0000313" key="3">
    <source>
        <dbReference type="Proteomes" id="UP001152622"/>
    </source>
</evidence>
<evidence type="ECO:0000313" key="2">
    <source>
        <dbReference type="EMBL" id="KAJ8332088.1"/>
    </source>
</evidence>
<sequence length="87" mass="8785">METVTHSLGIGASSLVHSTGDSHSYSWEEAGPALTGSELHCPTSSPPVTVTDRLHSSPRDGQAPCPIGRGDGACSSPPPHPSAAGLQ</sequence>
<accession>A0A9Q1E4K1</accession>
<name>A0A9Q1E4K1_SYNKA</name>
<comment type="caution">
    <text evidence="2">The sequence shown here is derived from an EMBL/GenBank/DDBJ whole genome shotgun (WGS) entry which is preliminary data.</text>
</comment>
<organism evidence="2 3">
    <name type="scientific">Synaphobranchus kaupii</name>
    <name type="common">Kaup's arrowtooth eel</name>
    <dbReference type="NCBI Taxonomy" id="118154"/>
    <lineage>
        <taxon>Eukaryota</taxon>
        <taxon>Metazoa</taxon>
        <taxon>Chordata</taxon>
        <taxon>Craniata</taxon>
        <taxon>Vertebrata</taxon>
        <taxon>Euteleostomi</taxon>
        <taxon>Actinopterygii</taxon>
        <taxon>Neopterygii</taxon>
        <taxon>Teleostei</taxon>
        <taxon>Anguilliformes</taxon>
        <taxon>Synaphobranchidae</taxon>
        <taxon>Synaphobranchus</taxon>
    </lineage>
</organism>
<proteinExistence type="predicted"/>
<protein>
    <submittedName>
        <fullName evidence="2">Uncharacterized protein</fullName>
    </submittedName>
</protein>
<evidence type="ECO:0000256" key="1">
    <source>
        <dbReference type="SAM" id="MobiDB-lite"/>
    </source>
</evidence>